<feature type="non-terminal residue" evidence="1">
    <location>
        <position position="1"/>
    </location>
</feature>
<dbReference type="EMBL" id="JAMKFB020000255">
    <property type="protein sequence ID" value="KAL0151296.1"/>
    <property type="molecule type" value="Genomic_DNA"/>
</dbReference>
<accession>A0ABD0MRT5</accession>
<evidence type="ECO:0000313" key="1">
    <source>
        <dbReference type="EMBL" id="KAL0151296.1"/>
    </source>
</evidence>
<comment type="caution">
    <text evidence="1">The sequence shown here is derived from an EMBL/GenBank/DDBJ whole genome shotgun (WGS) entry which is preliminary data.</text>
</comment>
<gene>
    <name evidence="1" type="ORF">M9458_053487</name>
</gene>
<dbReference type="PANTHER" id="PTHR22940">
    <property type="entry name" value="TIMEOUT/TIMELESS-2"/>
    <property type="match status" value="1"/>
</dbReference>
<dbReference type="AlphaFoldDB" id="A0ABD0MRT5"/>
<feature type="non-terminal residue" evidence="1">
    <location>
        <position position="131"/>
    </location>
</feature>
<sequence>FKNYSHDVGKPVRRVPKRKQMAQDSESQRRSALNVRLLLREFCIDFLENCYNRLMYLVKEGLIRERAQQHDETYYLWAITFFMAFNRGQNFRPDVVSETISIRTFHFIEKNITNYYEMMLTDRKDATSWSR</sequence>
<proteinExistence type="predicted"/>
<reference evidence="1 2" key="1">
    <citation type="submission" date="2024-05" db="EMBL/GenBank/DDBJ databases">
        <title>Genome sequencing and assembly of Indian major carp, Cirrhinus mrigala (Hamilton, 1822).</title>
        <authorList>
            <person name="Mohindra V."/>
            <person name="Chowdhury L.M."/>
            <person name="Lal K."/>
            <person name="Jena J.K."/>
        </authorList>
    </citation>
    <scope>NUCLEOTIDE SEQUENCE [LARGE SCALE GENOMIC DNA]</scope>
    <source>
        <strain evidence="1">CM1030</strain>
        <tissue evidence="1">Blood</tissue>
    </source>
</reference>
<evidence type="ECO:0000313" key="2">
    <source>
        <dbReference type="Proteomes" id="UP001529510"/>
    </source>
</evidence>
<name>A0ABD0MRT5_CIRMR</name>
<organism evidence="1 2">
    <name type="scientific">Cirrhinus mrigala</name>
    <name type="common">Mrigala</name>
    <dbReference type="NCBI Taxonomy" id="683832"/>
    <lineage>
        <taxon>Eukaryota</taxon>
        <taxon>Metazoa</taxon>
        <taxon>Chordata</taxon>
        <taxon>Craniata</taxon>
        <taxon>Vertebrata</taxon>
        <taxon>Euteleostomi</taxon>
        <taxon>Actinopterygii</taxon>
        <taxon>Neopterygii</taxon>
        <taxon>Teleostei</taxon>
        <taxon>Ostariophysi</taxon>
        <taxon>Cypriniformes</taxon>
        <taxon>Cyprinidae</taxon>
        <taxon>Labeoninae</taxon>
        <taxon>Labeonini</taxon>
        <taxon>Cirrhinus</taxon>
    </lineage>
</organism>
<dbReference type="InterPro" id="IPR044998">
    <property type="entry name" value="Timeless"/>
</dbReference>
<evidence type="ECO:0008006" key="3">
    <source>
        <dbReference type="Google" id="ProtNLM"/>
    </source>
</evidence>
<dbReference type="PANTHER" id="PTHR22940:SF4">
    <property type="entry name" value="PROTEIN TIMELESS HOMOLOG"/>
    <property type="match status" value="1"/>
</dbReference>
<protein>
    <recommendedName>
        <fullName evidence="3">Timeless</fullName>
    </recommendedName>
</protein>
<dbReference type="Proteomes" id="UP001529510">
    <property type="component" value="Unassembled WGS sequence"/>
</dbReference>
<keyword evidence="2" id="KW-1185">Reference proteome</keyword>